<evidence type="ECO:0000313" key="3">
    <source>
        <dbReference type="EMBL" id="SIS58262.1"/>
    </source>
</evidence>
<keyword evidence="1" id="KW-0732">Signal</keyword>
<dbReference type="AlphaFoldDB" id="A0A1N7K9P8"/>
<name>A0A1N7K9P8_9RHOB</name>
<evidence type="ECO:0000313" key="4">
    <source>
        <dbReference type="Proteomes" id="UP000186684"/>
    </source>
</evidence>
<dbReference type="RefSeq" id="WP_076444747.1">
    <property type="nucleotide sequence ID" value="NZ_FTOQ01000001.1"/>
</dbReference>
<accession>A0A1N7K9P8</accession>
<dbReference type="InterPro" id="IPR016047">
    <property type="entry name" value="M23ase_b-sheet_dom"/>
</dbReference>
<proteinExistence type="predicted"/>
<evidence type="ECO:0000259" key="2">
    <source>
        <dbReference type="Pfam" id="PF01551"/>
    </source>
</evidence>
<dbReference type="OrthoDB" id="5489603at2"/>
<dbReference type="InterPro" id="IPR011055">
    <property type="entry name" value="Dup_hybrid_motif"/>
</dbReference>
<dbReference type="PANTHER" id="PTHR21666">
    <property type="entry name" value="PEPTIDASE-RELATED"/>
    <property type="match status" value="1"/>
</dbReference>
<feature type="domain" description="M23ase beta-sheet core" evidence="2">
    <location>
        <begin position="67"/>
        <end position="183"/>
    </location>
</feature>
<organism evidence="3 4">
    <name type="scientific">Roseivivax lentus</name>
    <dbReference type="NCBI Taxonomy" id="633194"/>
    <lineage>
        <taxon>Bacteria</taxon>
        <taxon>Pseudomonadati</taxon>
        <taxon>Pseudomonadota</taxon>
        <taxon>Alphaproteobacteria</taxon>
        <taxon>Rhodobacterales</taxon>
        <taxon>Roseobacteraceae</taxon>
        <taxon>Roseivivax</taxon>
    </lineage>
</organism>
<dbReference type="Gene3D" id="2.70.70.10">
    <property type="entry name" value="Glucose Permease (Domain IIA)"/>
    <property type="match status" value="1"/>
</dbReference>
<feature type="chain" id="PRO_5012410654" evidence="1">
    <location>
        <begin position="20"/>
        <end position="323"/>
    </location>
</feature>
<dbReference type="STRING" id="633194.SAMN05421759_101562"/>
<dbReference type="Proteomes" id="UP000186684">
    <property type="component" value="Unassembled WGS sequence"/>
</dbReference>
<dbReference type="CDD" id="cd12797">
    <property type="entry name" value="M23_peptidase"/>
    <property type="match status" value="1"/>
</dbReference>
<sequence length="323" mass="34090">MRRALLALFALTSAAPTAAEVSFSGAPFLHWPVACTLGETCVIEDYVDADPGPGQSDYACGIKSRDGHRGTDIALPSEAAMQAGVAVLAAAPGTVAAIRDGVPDRRLDDPSDVAGQECGNAVRISHETGHETLYCHLANRTLLVRPGDQVEAGTPIGRIGMSGQTNFPHLHFSVLKEGDVIDPFAPTPATTCETDRPGLWIDPPAYQRAGLFTAGFSRGVPDFADVQSGAARVAVLALDDPLVAYANSFHAEAGDVLRFAVTGPDGPVFAHSVLLQAPQAQTFRAYGKRAPAAGWPEGVYTATIRLERGERLIAVRHAYVTLR</sequence>
<reference evidence="4" key="1">
    <citation type="submission" date="2017-01" db="EMBL/GenBank/DDBJ databases">
        <authorList>
            <person name="Varghese N."/>
            <person name="Submissions S."/>
        </authorList>
    </citation>
    <scope>NUCLEOTIDE SEQUENCE [LARGE SCALE GENOMIC DNA]</scope>
    <source>
        <strain evidence="4">DSM 29430</strain>
    </source>
</reference>
<dbReference type="InterPro" id="IPR050570">
    <property type="entry name" value="Cell_wall_metabolism_enzyme"/>
</dbReference>
<dbReference type="PANTHER" id="PTHR21666:SF270">
    <property type="entry name" value="MUREIN HYDROLASE ACTIVATOR ENVC"/>
    <property type="match status" value="1"/>
</dbReference>
<gene>
    <name evidence="3" type="ORF">SAMN05421759_101562</name>
</gene>
<protein>
    <submittedName>
        <fullName evidence="3">Peptidase family M23</fullName>
    </submittedName>
</protein>
<evidence type="ECO:0000256" key="1">
    <source>
        <dbReference type="SAM" id="SignalP"/>
    </source>
</evidence>
<dbReference type="SUPFAM" id="SSF51261">
    <property type="entry name" value="Duplicated hybrid motif"/>
    <property type="match status" value="1"/>
</dbReference>
<keyword evidence="4" id="KW-1185">Reference proteome</keyword>
<dbReference type="EMBL" id="FTOQ01000001">
    <property type="protein sequence ID" value="SIS58262.1"/>
    <property type="molecule type" value="Genomic_DNA"/>
</dbReference>
<dbReference type="Pfam" id="PF01551">
    <property type="entry name" value="Peptidase_M23"/>
    <property type="match status" value="1"/>
</dbReference>
<feature type="signal peptide" evidence="1">
    <location>
        <begin position="1"/>
        <end position="19"/>
    </location>
</feature>
<dbReference type="GO" id="GO:0004222">
    <property type="term" value="F:metalloendopeptidase activity"/>
    <property type="evidence" value="ECO:0007669"/>
    <property type="project" value="TreeGrafter"/>
</dbReference>